<dbReference type="GO" id="GO:0008289">
    <property type="term" value="F:lipid binding"/>
    <property type="evidence" value="ECO:0007669"/>
    <property type="project" value="UniProtKB-KW"/>
</dbReference>
<keyword evidence="7" id="KW-0446">Lipid-binding</keyword>
<evidence type="ECO:0000256" key="4">
    <source>
        <dbReference type="ARBA" id="ARBA00022490"/>
    </source>
</evidence>
<name>A0A6P8G9C1_CLUHA</name>
<dbReference type="InterPro" id="IPR005455">
    <property type="entry name" value="PFN_euk"/>
</dbReference>
<dbReference type="SUPFAM" id="SSF55770">
    <property type="entry name" value="Profilin (actin-binding protein)"/>
    <property type="match status" value="1"/>
</dbReference>
<comment type="subcellular location">
    <subcellularLocation>
        <location evidence="1">Cytoplasm</location>
    </subcellularLocation>
</comment>
<keyword evidence="10" id="KW-1185">Reference proteome</keyword>
<evidence type="ECO:0000256" key="6">
    <source>
        <dbReference type="ARBA" id="ARBA00022871"/>
    </source>
</evidence>
<evidence type="ECO:0000256" key="1">
    <source>
        <dbReference type="ARBA" id="ARBA00004496"/>
    </source>
</evidence>
<dbReference type="GeneID" id="105911212"/>
<keyword evidence="3" id="KW-0217">Developmental protein</keyword>
<evidence type="ECO:0000256" key="2">
    <source>
        <dbReference type="ARBA" id="ARBA00010058"/>
    </source>
</evidence>
<dbReference type="AlphaFoldDB" id="A0A6P8G9C1"/>
<evidence type="ECO:0000313" key="11">
    <source>
        <dbReference type="RefSeq" id="XP_031435994.1"/>
    </source>
</evidence>
<dbReference type="InterPro" id="IPR048278">
    <property type="entry name" value="PFN"/>
</dbReference>
<dbReference type="FunFam" id="3.30.450.30:FF:000007">
    <property type="entry name" value="Profilin"/>
    <property type="match status" value="1"/>
</dbReference>
<dbReference type="KEGG" id="char:105911212"/>
<dbReference type="SMART" id="SM00392">
    <property type="entry name" value="PROF"/>
    <property type="match status" value="1"/>
</dbReference>
<dbReference type="CTD" id="375189"/>
<gene>
    <name evidence="11" type="primary">pfn4</name>
</gene>
<evidence type="ECO:0000256" key="9">
    <source>
        <dbReference type="RuleBase" id="RU003909"/>
    </source>
</evidence>
<dbReference type="Gene3D" id="3.30.450.30">
    <property type="entry name" value="Dynein light chain 2a, cytoplasmic"/>
    <property type="match status" value="1"/>
</dbReference>
<dbReference type="OrthoDB" id="421374at2759"/>
<proteinExistence type="inferred from homology"/>
<comment type="function">
    <text evidence="8">Involved in male fertility. Required for manchette development and acrosome biogenesis during spermiogenesis. Binds in vitro to phospholipids, including phosphatidylinositol 3-phosphate (PtdIns(3)P), phosphatidylinositol 4,5-bisphosphate (PtdIns(4,5)P2), phosphatidylinositol 4-phosphate (PtdIns(4)P) and phosphatidic acid (PA). Contrary to other profilin family members, does not bind to actin in vitro.</text>
</comment>
<evidence type="ECO:0000256" key="7">
    <source>
        <dbReference type="ARBA" id="ARBA00023121"/>
    </source>
</evidence>
<evidence type="ECO:0000256" key="3">
    <source>
        <dbReference type="ARBA" id="ARBA00022473"/>
    </source>
</evidence>
<evidence type="ECO:0000256" key="8">
    <source>
        <dbReference type="ARBA" id="ARBA00059169"/>
    </source>
</evidence>
<keyword evidence="5" id="KW-0221">Differentiation</keyword>
<organism evidence="10 11">
    <name type="scientific">Clupea harengus</name>
    <name type="common">Atlantic herring</name>
    <dbReference type="NCBI Taxonomy" id="7950"/>
    <lineage>
        <taxon>Eukaryota</taxon>
        <taxon>Metazoa</taxon>
        <taxon>Chordata</taxon>
        <taxon>Craniata</taxon>
        <taxon>Vertebrata</taxon>
        <taxon>Euteleostomi</taxon>
        <taxon>Actinopterygii</taxon>
        <taxon>Neopterygii</taxon>
        <taxon>Teleostei</taxon>
        <taxon>Clupei</taxon>
        <taxon>Clupeiformes</taxon>
        <taxon>Clupeoidei</taxon>
        <taxon>Clupeidae</taxon>
        <taxon>Clupea</taxon>
    </lineage>
</organism>
<protein>
    <recommendedName>
        <fullName evidence="9">Profilin</fullName>
    </recommendedName>
</protein>
<dbReference type="Pfam" id="PF00235">
    <property type="entry name" value="Profilin"/>
    <property type="match status" value="1"/>
</dbReference>
<dbReference type="PANTHER" id="PTHR11604">
    <property type="entry name" value="PROFILIN"/>
    <property type="match status" value="1"/>
</dbReference>
<dbReference type="GO" id="GO:0005938">
    <property type="term" value="C:cell cortex"/>
    <property type="evidence" value="ECO:0007669"/>
    <property type="project" value="TreeGrafter"/>
</dbReference>
<dbReference type="CDD" id="cd00148">
    <property type="entry name" value="PROF"/>
    <property type="match status" value="1"/>
</dbReference>
<dbReference type="Proteomes" id="UP000515152">
    <property type="component" value="Chromosome 14"/>
</dbReference>
<dbReference type="RefSeq" id="XP_031435994.1">
    <property type="nucleotide sequence ID" value="XM_031580134.2"/>
</dbReference>
<sequence>MSQFHSLIYDCLIDTRHVEHAAILLPKKTIPVAASTHFKLSSQQVQMFADAFKQLTYTRENGFYFQERLFSCVRSDKNSIYSKCGGHGLLLVKTALFIIVVTYNENMYPSVCVEAVEKLAEYLRDKGK</sequence>
<evidence type="ECO:0000313" key="10">
    <source>
        <dbReference type="Proteomes" id="UP000515152"/>
    </source>
</evidence>
<reference evidence="11" key="1">
    <citation type="submission" date="2025-08" db="UniProtKB">
        <authorList>
            <consortium name="RefSeq"/>
        </authorList>
    </citation>
    <scope>IDENTIFICATION</scope>
</reference>
<dbReference type="PANTHER" id="PTHR11604:SF2">
    <property type="entry name" value="PROFILIN-4"/>
    <property type="match status" value="1"/>
</dbReference>
<dbReference type="GO" id="GO:0007283">
    <property type="term" value="P:spermatogenesis"/>
    <property type="evidence" value="ECO:0007669"/>
    <property type="project" value="UniProtKB-KW"/>
</dbReference>
<dbReference type="InterPro" id="IPR036140">
    <property type="entry name" value="PFN_sf"/>
</dbReference>
<dbReference type="GO" id="GO:0030154">
    <property type="term" value="P:cell differentiation"/>
    <property type="evidence" value="ECO:0007669"/>
    <property type="project" value="UniProtKB-KW"/>
</dbReference>
<dbReference type="GO" id="GO:0003785">
    <property type="term" value="F:actin monomer binding"/>
    <property type="evidence" value="ECO:0007669"/>
    <property type="project" value="TreeGrafter"/>
</dbReference>
<keyword evidence="6" id="KW-0744">Spermatogenesis</keyword>
<accession>A0A6P8G9C1</accession>
<comment type="similarity">
    <text evidence="2 9">Belongs to the profilin family.</text>
</comment>
<keyword evidence="9" id="KW-0009">Actin-binding</keyword>
<evidence type="ECO:0000256" key="5">
    <source>
        <dbReference type="ARBA" id="ARBA00022782"/>
    </source>
</evidence>
<keyword evidence="4" id="KW-0963">Cytoplasm</keyword>